<organism evidence="5 6">
    <name type="scientific">Photobacterium pectinilyticum</name>
    <dbReference type="NCBI Taxonomy" id="2906793"/>
    <lineage>
        <taxon>Bacteria</taxon>
        <taxon>Pseudomonadati</taxon>
        <taxon>Pseudomonadota</taxon>
        <taxon>Gammaproteobacteria</taxon>
        <taxon>Vibrionales</taxon>
        <taxon>Vibrionaceae</taxon>
        <taxon>Photobacterium</taxon>
    </lineage>
</organism>
<dbReference type="InterPro" id="IPR025429">
    <property type="entry name" value="DUF4165"/>
</dbReference>
<evidence type="ECO:0000259" key="4">
    <source>
        <dbReference type="Pfam" id="PF13752"/>
    </source>
</evidence>
<accession>A0ABT1N5V2</accession>
<dbReference type="Pfam" id="PF13752">
    <property type="entry name" value="DUF4165"/>
    <property type="match status" value="1"/>
</dbReference>
<evidence type="ECO:0000313" key="6">
    <source>
        <dbReference type="Proteomes" id="UP001524460"/>
    </source>
</evidence>
<feature type="chain" id="PRO_5045484469" evidence="1">
    <location>
        <begin position="23"/>
        <end position="824"/>
    </location>
</feature>
<dbReference type="EMBL" id="JANEYT010000057">
    <property type="protein sequence ID" value="MCQ1060120.1"/>
    <property type="molecule type" value="Genomic_DNA"/>
</dbReference>
<evidence type="ECO:0000259" key="2">
    <source>
        <dbReference type="Pfam" id="PF12245"/>
    </source>
</evidence>
<sequence length="824" mass="90288">MTRVKPLVLALSSLLVSAGLNASVIEYSFVNPDGQEQYRTSSDLQYINASSGLTVMMSGGLDRLLSLSIRHKENGTVAFEQTSDRIRVEDRITDSIGRNYYGKIMDVGSIPNGSYIVRSQMLSMAGEILETETKELVVDTVKPRTGNFSWSMPYGGGYAPDGTPIFASASSRLIRLDGVSDSNSGVKDVTFETRLVSGGQVVRSGSVNFIKELGYAQLGDGAQNSGAAVAIPSGVQDLYEFVFHIEDRAGNVTSASQIAYVNSDCGQKPEMIGYEEPGHSGSFMGQPGFKAVPDGSYVLNKNPLDTIFKISREEFRALPEGAIFGGEIAGMNANKVTVLSTDSDNVYFKVHALQINQNGNSDWNAKGWVNKSTYLCHPMSAASGFSFSNAAKPPVTTAMNWHIDGLGWVTHNYGHPTSNPNTAPANTRISQIKFTGEPREYAQKASMYGQTCTVPVGGTTCTLNVNLEYNTSGKATHYHDRYGLYRDGVPELQDRISYVIEYDNAPPYFTGLVNHDQAKRSVVFNVEKPFAGNSWNRVRLEKAGLLLKSNGQTVRTIDGERVTDATSSVITATYSSHDKEGDYRLYAYGEDLHKNRFEHFLFEVTLDFTPPEIHLSVNDEPFLPGMEVRGLESFAIKLIDQSETRIEQIVLKGGPADDEVNLSWRSLGNNTYALEYPVIFPSLTPDEIYTLTITASDKFGQADTDSFSFTYLPNNLVELKSTPMLPVDAELLDRSDNPLVYIKSNELRTSNGNLASGIQDLIFTLRADAELPIVVAGEKVNIGETKSIGVSIDGNDGVLRVPVYPANHQDTGQANFMFEIREIK</sequence>
<evidence type="ECO:0000259" key="3">
    <source>
        <dbReference type="Pfam" id="PF13750"/>
    </source>
</evidence>
<dbReference type="Proteomes" id="UP001524460">
    <property type="component" value="Unassembled WGS sequence"/>
</dbReference>
<dbReference type="RefSeq" id="WP_255044206.1">
    <property type="nucleotide sequence ID" value="NZ_JANEYT010000057.1"/>
</dbReference>
<feature type="signal peptide" evidence="1">
    <location>
        <begin position="1"/>
        <end position="22"/>
    </location>
</feature>
<dbReference type="Pfam" id="PF12245">
    <property type="entry name" value="Big_3_2"/>
    <property type="match status" value="1"/>
</dbReference>
<evidence type="ECO:0000256" key="1">
    <source>
        <dbReference type="SAM" id="SignalP"/>
    </source>
</evidence>
<evidence type="ECO:0000313" key="5">
    <source>
        <dbReference type="EMBL" id="MCQ1060120.1"/>
    </source>
</evidence>
<proteinExistence type="predicted"/>
<comment type="caution">
    <text evidence="5">The sequence shown here is derived from an EMBL/GenBank/DDBJ whole genome shotgun (WGS) entry which is preliminary data.</text>
</comment>
<feature type="domain" description="Ig-like" evidence="3">
    <location>
        <begin position="579"/>
        <end position="720"/>
    </location>
</feature>
<gene>
    <name evidence="5" type="ORF">NHN17_18915</name>
</gene>
<protein>
    <submittedName>
        <fullName evidence="5">Ig-like domain-containing protein</fullName>
    </submittedName>
</protein>
<reference evidence="5 6" key="1">
    <citation type="submission" date="2022-07" db="EMBL/GenBank/DDBJ databases">
        <title>Photobacterium pectinilyticum sp. nov., a marine bacterium isolated from surface seawater of Qingdao offshore.</title>
        <authorList>
            <person name="Wang X."/>
        </authorList>
    </citation>
    <scope>NUCLEOTIDE SEQUENCE [LARGE SCALE GENOMIC DNA]</scope>
    <source>
        <strain evidence="5 6">ZSDE20</strain>
    </source>
</reference>
<keyword evidence="1" id="KW-0732">Signal</keyword>
<keyword evidence="6" id="KW-1185">Reference proteome</keyword>
<feature type="domain" description="Ig-like" evidence="2">
    <location>
        <begin position="169"/>
        <end position="257"/>
    </location>
</feature>
<feature type="domain" description="DUF4165" evidence="4">
    <location>
        <begin position="22"/>
        <end position="140"/>
    </location>
</feature>
<dbReference type="InterPro" id="IPR022038">
    <property type="entry name" value="Ig-like_bact"/>
</dbReference>
<dbReference type="Pfam" id="PF13750">
    <property type="entry name" value="Big_3_3"/>
    <property type="match status" value="1"/>
</dbReference>
<name>A0ABT1N5V2_9GAMM</name>